<reference evidence="2" key="1">
    <citation type="journal article" date="2021" name="ISME J.">
        <title>Mercury methylation by metabolically versatile and cosmopolitan marine bacteria.</title>
        <authorList>
            <person name="Lin H."/>
            <person name="Ascher D.B."/>
            <person name="Myung Y."/>
            <person name="Lamborg C.H."/>
            <person name="Hallam S.J."/>
            <person name="Gionfriddo C.M."/>
            <person name="Holt K.E."/>
            <person name="Moreau J.W."/>
        </authorList>
    </citation>
    <scope>NUCLEOTIDE SEQUENCE</scope>
    <source>
        <strain evidence="2">SI075_bin30</strain>
    </source>
</reference>
<feature type="transmembrane region" description="Helical" evidence="1">
    <location>
        <begin position="59"/>
        <end position="77"/>
    </location>
</feature>
<organism evidence="2 3">
    <name type="scientific">Candidatus Iainarchaeum sp</name>
    <dbReference type="NCBI Taxonomy" id="3101447"/>
    <lineage>
        <taxon>Archaea</taxon>
        <taxon>Candidatus Iainarchaeota</taxon>
        <taxon>Candidatus Iainarchaeia</taxon>
        <taxon>Candidatus Iainarchaeales</taxon>
        <taxon>Candidatus Iainarchaeaceae</taxon>
        <taxon>Candidatus Iainarchaeum</taxon>
    </lineage>
</organism>
<feature type="transmembrane region" description="Helical" evidence="1">
    <location>
        <begin position="89"/>
        <end position="115"/>
    </location>
</feature>
<evidence type="ECO:0000256" key="1">
    <source>
        <dbReference type="SAM" id="Phobius"/>
    </source>
</evidence>
<feature type="transmembrane region" description="Helical" evidence="1">
    <location>
        <begin position="7"/>
        <end position="28"/>
    </location>
</feature>
<proteinExistence type="predicted"/>
<keyword evidence="1" id="KW-1133">Transmembrane helix</keyword>
<feature type="transmembrane region" description="Helical" evidence="1">
    <location>
        <begin position="34"/>
        <end position="52"/>
    </location>
</feature>
<dbReference type="AlphaFoldDB" id="A0A8T5GG57"/>
<name>A0A8T5GG57_9ARCH</name>
<evidence type="ECO:0000313" key="3">
    <source>
        <dbReference type="Proteomes" id="UP000722459"/>
    </source>
</evidence>
<evidence type="ECO:0000313" key="2">
    <source>
        <dbReference type="EMBL" id="MBT4870872.1"/>
    </source>
</evidence>
<accession>A0A8T5GG57</accession>
<sequence length="129" mass="13152">MASQKVGSYAFLLGVIIALIAGIIQVAVGLDAVVASWLALILVILGLIVGFLNIKDKHVTDFLIATIAVAMIGLIALNPAVQAAPVDMIAAPIVALINAIVGNIVTLVAPAALIVGVKQIIALTKEQVV</sequence>
<protein>
    <submittedName>
        <fullName evidence="2">Uncharacterized protein</fullName>
    </submittedName>
</protein>
<gene>
    <name evidence="2" type="ORF">HON47_04820</name>
</gene>
<keyword evidence="1" id="KW-0812">Transmembrane</keyword>
<dbReference type="Proteomes" id="UP000722459">
    <property type="component" value="Unassembled WGS sequence"/>
</dbReference>
<keyword evidence="1" id="KW-0472">Membrane</keyword>
<comment type="caution">
    <text evidence="2">The sequence shown here is derived from an EMBL/GenBank/DDBJ whole genome shotgun (WGS) entry which is preliminary data.</text>
</comment>
<dbReference type="EMBL" id="JABJNZ010000062">
    <property type="protein sequence ID" value="MBT4870872.1"/>
    <property type="molecule type" value="Genomic_DNA"/>
</dbReference>